<name>A0ACB9A1W2_9ASTR</name>
<evidence type="ECO:0000313" key="2">
    <source>
        <dbReference type="Proteomes" id="UP001056120"/>
    </source>
</evidence>
<comment type="caution">
    <text evidence="1">The sequence shown here is derived from an EMBL/GenBank/DDBJ whole genome shotgun (WGS) entry which is preliminary data.</text>
</comment>
<dbReference type="Proteomes" id="UP001056120">
    <property type="component" value="Linkage Group LG25"/>
</dbReference>
<accession>A0ACB9A1W2</accession>
<proteinExistence type="predicted"/>
<gene>
    <name evidence="1" type="ORF">L1987_73806</name>
</gene>
<reference evidence="1 2" key="2">
    <citation type="journal article" date="2022" name="Mol. Ecol. Resour.">
        <title>The genomes of chicory, endive, great burdock and yacon provide insights into Asteraceae paleo-polyploidization history and plant inulin production.</title>
        <authorList>
            <person name="Fan W."/>
            <person name="Wang S."/>
            <person name="Wang H."/>
            <person name="Wang A."/>
            <person name="Jiang F."/>
            <person name="Liu H."/>
            <person name="Zhao H."/>
            <person name="Xu D."/>
            <person name="Zhang Y."/>
        </authorList>
    </citation>
    <scope>NUCLEOTIDE SEQUENCE [LARGE SCALE GENOMIC DNA]</scope>
    <source>
        <strain evidence="2">cv. Yunnan</strain>
        <tissue evidence="1">Leaves</tissue>
    </source>
</reference>
<sequence length="297" mass="34304">MLETALDYQEMKHDEKKRRNQTATNTTFHLMRGGRHKFTMQELLGGDTHVVGNVGLGTSFLSLISERLIMFFKRLESVTNDEKLDFHGHMMLLGNLSHPNLLPYLACYHYKDERFLVTDFVINGSLATHLHDEQKSDESRLDWATRLKIIKGVASGLGYLYQEFPTLSLPHGHLKSSSVPVDDAFNPLLTDYGLLPIIKKEEAEKLMVAYKSPEFNLTTKKTDVWCLGMLILEIMTGGMGKKRVEDMATTWVNSIKREEWRQEVFDKNMKWEMDSEIETIDLLEIGLHCCEPDYERR</sequence>
<organism evidence="1 2">
    <name type="scientific">Smallanthus sonchifolius</name>
    <dbReference type="NCBI Taxonomy" id="185202"/>
    <lineage>
        <taxon>Eukaryota</taxon>
        <taxon>Viridiplantae</taxon>
        <taxon>Streptophyta</taxon>
        <taxon>Embryophyta</taxon>
        <taxon>Tracheophyta</taxon>
        <taxon>Spermatophyta</taxon>
        <taxon>Magnoliopsida</taxon>
        <taxon>eudicotyledons</taxon>
        <taxon>Gunneridae</taxon>
        <taxon>Pentapetalae</taxon>
        <taxon>asterids</taxon>
        <taxon>campanulids</taxon>
        <taxon>Asterales</taxon>
        <taxon>Asteraceae</taxon>
        <taxon>Asteroideae</taxon>
        <taxon>Heliantheae alliance</taxon>
        <taxon>Millerieae</taxon>
        <taxon>Smallanthus</taxon>
    </lineage>
</organism>
<evidence type="ECO:0000313" key="1">
    <source>
        <dbReference type="EMBL" id="KAI3703614.1"/>
    </source>
</evidence>
<dbReference type="EMBL" id="CM042042">
    <property type="protein sequence ID" value="KAI3703614.1"/>
    <property type="molecule type" value="Genomic_DNA"/>
</dbReference>
<keyword evidence="2" id="KW-1185">Reference proteome</keyword>
<reference evidence="2" key="1">
    <citation type="journal article" date="2022" name="Mol. Ecol. Resour.">
        <title>The genomes of chicory, endive, great burdock and yacon provide insights into Asteraceae palaeo-polyploidization history and plant inulin production.</title>
        <authorList>
            <person name="Fan W."/>
            <person name="Wang S."/>
            <person name="Wang H."/>
            <person name="Wang A."/>
            <person name="Jiang F."/>
            <person name="Liu H."/>
            <person name="Zhao H."/>
            <person name="Xu D."/>
            <person name="Zhang Y."/>
        </authorList>
    </citation>
    <scope>NUCLEOTIDE SEQUENCE [LARGE SCALE GENOMIC DNA]</scope>
    <source>
        <strain evidence="2">cv. Yunnan</strain>
    </source>
</reference>
<protein>
    <submittedName>
        <fullName evidence="1">Uncharacterized protein</fullName>
    </submittedName>
</protein>